<evidence type="ECO:0000313" key="11">
    <source>
        <dbReference type="Proteomes" id="UP000318578"/>
    </source>
</evidence>
<name>A0A558A544_9PSEU</name>
<evidence type="ECO:0000256" key="4">
    <source>
        <dbReference type="ARBA" id="ARBA00022723"/>
    </source>
</evidence>
<dbReference type="PRINTS" id="PR00385">
    <property type="entry name" value="P450"/>
</dbReference>
<organism evidence="10 11">
    <name type="scientific">Amycolatopsis acidiphila</name>
    <dbReference type="NCBI Taxonomy" id="715473"/>
    <lineage>
        <taxon>Bacteria</taxon>
        <taxon>Bacillati</taxon>
        <taxon>Actinomycetota</taxon>
        <taxon>Actinomycetes</taxon>
        <taxon>Pseudonocardiales</taxon>
        <taxon>Pseudonocardiaceae</taxon>
        <taxon>Amycolatopsis</taxon>
    </lineage>
</organism>
<evidence type="ECO:0000256" key="3">
    <source>
        <dbReference type="ARBA" id="ARBA00022617"/>
    </source>
</evidence>
<keyword evidence="7 9" id="KW-0503">Monooxygenase</keyword>
<dbReference type="GO" id="GO:0005506">
    <property type="term" value="F:iron ion binding"/>
    <property type="evidence" value="ECO:0007669"/>
    <property type="project" value="InterPro"/>
</dbReference>
<keyword evidence="6 9" id="KW-0408">Iron</keyword>
<dbReference type="InterPro" id="IPR002397">
    <property type="entry name" value="Cyt_P450_B"/>
</dbReference>
<dbReference type="AlphaFoldDB" id="A0A558A544"/>
<accession>A0A558A544</accession>
<evidence type="ECO:0000256" key="2">
    <source>
        <dbReference type="ARBA" id="ARBA00010617"/>
    </source>
</evidence>
<evidence type="ECO:0000256" key="7">
    <source>
        <dbReference type="ARBA" id="ARBA00023033"/>
    </source>
</evidence>
<evidence type="ECO:0000256" key="5">
    <source>
        <dbReference type="ARBA" id="ARBA00023002"/>
    </source>
</evidence>
<comment type="similarity">
    <text evidence="2 9">Belongs to the cytochrome P450 family.</text>
</comment>
<dbReference type="InterPro" id="IPR036396">
    <property type="entry name" value="Cyt_P450_sf"/>
</dbReference>
<dbReference type="EMBL" id="VJZA01000048">
    <property type="protein sequence ID" value="TVT19370.1"/>
    <property type="molecule type" value="Genomic_DNA"/>
</dbReference>
<dbReference type="PANTHER" id="PTHR46696:SF1">
    <property type="entry name" value="CYTOCHROME P450 YJIB-RELATED"/>
    <property type="match status" value="1"/>
</dbReference>
<proteinExistence type="inferred from homology"/>
<dbReference type="PANTHER" id="PTHR46696">
    <property type="entry name" value="P450, PUTATIVE (EUROFUNG)-RELATED"/>
    <property type="match status" value="1"/>
</dbReference>
<dbReference type="OrthoDB" id="5241086at2"/>
<comment type="function">
    <text evidence="8">Involved in the coupling of aromatic side chains of the heptapeptide of vancomycin.</text>
</comment>
<dbReference type="InterPro" id="IPR017972">
    <property type="entry name" value="Cyt_P450_CS"/>
</dbReference>
<dbReference type="Proteomes" id="UP000318578">
    <property type="component" value="Unassembled WGS sequence"/>
</dbReference>
<dbReference type="Gene3D" id="1.10.630.10">
    <property type="entry name" value="Cytochrome P450"/>
    <property type="match status" value="1"/>
</dbReference>
<dbReference type="PROSITE" id="PS00086">
    <property type="entry name" value="CYTOCHROME_P450"/>
    <property type="match status" value="1"/>
</dbReference>
<comment type="caution">
    <text evidence="10">The sequence shown here is derived from an EMBL/GenBank/DDBJ whole genome shotgun (WGS) entry which is preliminary data.</text>
</comment>
<dbReference type="GO" id="GO:0020037">
    <property type="term" value="F:heme binding"/>
    <property type="evidence" value="ECO:0007669"/>
    <property type="project" value="InterPro"/>
</dbReference>
<gene>
    <name evidence="10" type="ORF">FNH06_24485</name>
</gene>
<dbReference type="SUPFAM" id="SSF48264">
    <property type="entry name" value="Cytochrome P450"/>
    <property type="match status" value="1"/>
</dbReference>
<evidence type="ECO:0000256" key="8">
    <source>
        <dbReference type="ARBA" id="ARBA00055433"/>
    </source>
</evidence>
<dbReference type="GO" id="GO:0016705">
    <property type="term" value="F:oxidoreductase activity, acting on paired donors, with incorporation or reduction of molecular oxygen"/>
    <property type="evidence" value="ECO:0007669"/>
    <property type="project" value="InterPro"/>
</dbReference>
<keyword evidence="3 9" id="KW-0349">Heme</keyword>
<evidence type="ECO:0000256" key="1">
    <source>
        <dbReference type="ARBA" id="ARBA00004660"/>
    </source>
</evidence>
<dbReference type="FunFam" id="1.10.630.10:FF:000018">
    <property type="entry name" value="Cytochrome P450 monooxygenase"/>
    <property type="match status" value="1"/>
</dbReference>
<dbReference type="GO" id="GO:0004497">
    <property type="term" value="F:monooxygenase activity"/>
    <property type="evidence" value="ECO:0007669"/>
    <property type="project" value="UniProtKB-KW"/>
</dbReference>
<evidence type="ECO:0000256" key="9">
    <source>
        <dbReference type="RuleBase" id="RU000461"/>
    </source>
</evidence>
<evidence type="ECO:0000313" key="10">
    <source>
        <dbReference type="EMBL" id="TVT19370.1"/>
    </source>
</evidence>
<sequence>MSSATSEQQSTRIPDEIARAVVLPESYGDETNITYPAFAWLRENMPVGQAFVDGYDPLWLITKFDDIMTVEKNHSLFNAGMNNPILNTQAGDAFLRSLTPDGSTRYLDALPFLDPPEHTQVKAATSNWFVPKNVAKYTERIRAIAREDVEKLLNYDGECDWATDFALYYPLRVILGLFGISQEDLPLMLQLTQDFFGANDPDEKRDDVDVSPETAARQFQAAFADFFAYFDRFTEDRRANPRDDLMSVIANAKVGGEFLPQATVNGSYLQVATAGHDTTSSTISGVAIAMARHPEQWQRVRADHSLIPKLVNEAVRWTSPVKHFMRSASEDTELHGVRIRKGERVMLNYPSGNRDEDYFTDADVFDLDRSPNKHLGFGFGGHMCIGQHIARLEMEILFEELASKIEKIELTGEPKPIKTNFVSSFKSVPVKFTKA</sequence>
<dbReference type="CDD" id="cd11033">
    <property type="entry name" value="CYP142-like"/>
    <property type="match status" value="1"/>
</dbReference>
<dbReference type="Pfam" id="PF00067">
    <property type="entry name" value="p450"/>
    <property type="match status" value="1"/>
</dbReference>
<dbReference type="InterPro" id="IPR001128">
    <property type="entry name" value="Cyt_P450"/>
</dbReference>
<keyword evidence="5 9" id="KW-0560">Oxidoreductase</keyword>
<protein>
    <submittedName>
        <fullName evidence="10">Cytochrome P450</fullName>
    </submittedName>
</protein>
<reference evidence="10 11" key="1">
    <citation type="submission" date="2019-07" db="EMBL/GenBank/DDBJ databases">
        <title>New species of Amycolatopsis and Streptomyces.</title>
        <authorList>
            <person name="Duangmal K."/>
            <person name="Teo W.F.A."/>
            <person name="Lipun K."/>
        </authorList>
    </citation>
    <scope>NUCLEOTIDE SEQUENCE [LARGE SCALE GENOMIC DNA]</scope>
    <source>
        <strain evidence="10 11">JCM 30562</strain>
    </source>
</reference>
<evidence type="ECO:0000256" key="6">
    <source>
        <dbReference type="ARBA" id="ARBA00023004"/>
    </source>
</evidence>
<keyword evidence="11" id="KW-1185">Reference proteome</keyword>
<comment type="pathway">
    <text evidence="1">Antibiotic biosynthesis; vancomycin biosynthesis.</text>
</comment>
<dbReference type="PRINTS" id="PR00359">
    <property type="entry name" value="BP450"/>
</dbReference>
<keyword evidence="4 9" id="KW-0479">Metal-binding</keyword>